<comment type="caution">
    <text evidence="2">The sequence shown here is derived from an EMBL/GenBank/DDBJ whole genome shotgun (WGS) entry which is preliminary data.</text>
</comment>
<feature type="compositionally biased region" description="Polar residues" evidence="1">
    <location>
        <begin position="31"/>
        <end position="40"/>
    </location>
</feature>
<sequence>MSSRRIANRRSSASPLAYSPATSATGSTASERSGFSSPTSPRRGARPRLKPVLDHKTVQQVSSFLNDYSKDGNFEAFTIKVDDTNYVAVSLFHADDDLQRLLTTMPPTPMRVRKHGAVAFPSPATSTAKKGPRLYLKNAEDETPRRKTLKTRQAGLDCVEEAVPLPVGPLEAALGLVKDRRRVAEVPEAVLAPEQGRRRVPEAVLLLVEDWPQQVSEALEAVLLLVEDWPQEVSEALEAAPPLAGARHRVAEAAPSPPPVRCRVVAPRPKLAEAAPKNASPSRRVMLRDVRRAVQPRVSTAASLRATPNRVAPSANVAVPPRGPDRCRRRPSEEAMIIRRGNPRHEYEFHTIYN</sequence>
<dbReference type="OrthoDB" id="5869520at2759"/>
<evidence type="ECO:0000313" key="3">
    <source>
        <dbReference type="Proteomes" id="UP000835052"/>
    </source>
</evidence>
<protein>
    <submittedName>
        <fullName evidence="2">Uncharacterized protein</fullName>
    </submittedName>
</protein>
<proteinExistence type="predicted"/>
<feature type="compositionally biased region" description="Low complexity" evidence="1">
    <location>
        <begin position="1"/>
        <end position="14"/>
    </location>
</feature>
<name>A0A8S1HYP4_9PELO</name>
<evidence type="ECO:0000256" key="1">
    <source>
        <dbReference type="SAM" id="MobiDB-lite"/>
    </source>
</evidence>
<feature type="compositionally biased region" description="Low complexity" evidence="1">
    <location>
        <begin position="21"/>
        <end position="30"/>
    </location>
</feature>
<accession>A0A8S1HYP4</accession>
<keyword evidence="3" id="KW-1185">Reference proteome</keyword>
<reference evidence="2" key="1">
    <citation type="submission" date="2020-10" db="EMBL/GenBank/DDBJ databases">
        <authorList>
            <person name="Kikuchi T."/>
        </authorList>
    </citation>
    <scope>NUCLEOTIDE SEQUENCE</scope>
    <source>
        <strain evidence="2">NKZ352</strain>
    </source>
</reference>
<evidence type="ECO:0000313" key="2">
    <source>
        <dbReference type="EMBL" id="CAD6198343.1"/>
    </source>
</evidence>
<dbReference type="AlphaFoldDB" id="A0A8S1HYP4"/>
<gene>
    <name evidence="2" type="ORF">CAUJ_LOCUS14249</name>
</gene>
<feature type="region of interest" description="Disordered" evidence="1">
    <location>
        <begin position="1"/>
        <end position="50"/>
    </location>
</feature>
<dbReference type="Proteomes" id="UP000835052">
    <property type="component" value="Unassembled WGS sequence"/>
</dbReference>
<organism evidence="2 3">
    <name type="scientific">Caenorhabditis auriculariae</name>
    <dbReference type="NCBI Taxonomy" id="2777116"/>
    <lineage>
        <taxon>Eukaryota</taxon>
        <taxon>Metazoa</taxon>
        <taxon>Ecdysozoa</taxon>
        <taxon>Nematoda</taxon>
        <taxon>Chromadorea</taxon>
        <taxon>Rhabditida</taxon>
        <taxon>Rhabditina</taxon>
        <taxon>Rhabditomorpha</taxon>
        <taxon>Rhabditoidea</taxon>
        <taxon>Rhabditidae</taxon>
        <taxon>Peloderinae</taxon>
        <taxon>Caenorhabditis</taxon>
    </lineage>
</organism>
<dbReference type="EMBL" id="CAJGYM010000123">
    <property type="protein sequence ID" value="CAD6198343.1"/>
    <property type="molecule type" value="Genomic_DNA"/>
</dbReference>